<keyword evidence="7" id="KW-0804">Transcription</keyword>
<keyword evidence="4" id="KW-0862">Zinc</keyword>
<evidence type="ECO:0000256" key="7">
    <source>
        <dbReference type="ARBA" id="ARBA00023163"/>
    </source>
</evidence>
<protein>
    <submittedName>
        <fullName evidence="12">Uncharacterized protein</fullName>
    </submittedName>
</protein>
<evidence type="ECO:0000256" key="8">
    <source>
        <dbReference type="ARBA" id="ARBA00023242"/>
    </source>
</evidence>
<keyword evidence="5" id="KW-0805">Transcription regulation</keyword>
<feature type="domain" description="GATA-type" evidence="10">
    <location>
        <begin position="7"/>
        <end position="40"/>
    </location>
</feature>
<dbReference type="EMBL" id="CP093344">
    <property type="protein sequence ID" value="WOG90177.1"/>
    <property type="molecule type" value="Genomic_DNA"/>
</dbReference>
<proteinExistence type="predicted"/>
<dbReference type="PROSITE" id="PS51916">
    <property type="entry name" value="DEUBAD"/>
    <property type="match status" value="1"/>
</dbReference>
<dbReference type="KEGG" id="dcr:108210176"/>
<evidence type="ECO:0000256" key="5">
    <source>
        <dbReference type="ARBA" id="ARBA00023015"/>
    </source>
</evidence>
<reference evidence="12" key="1">
    <citation type="journal article" date="2016" name="Nat. Genet.">
        <title>A high-quality carrot genome assembly provides new insights into carotenoid accumulation and asterid genome evolution.</title>
        <authorList>
            <person name="Iorizzo M."/>
            <person name="Ellison S."/>
            <person name="Senalik D."/>
            <person name="Zeng P."/>
            <person name="Satapoomin P."/>
            <person name="Huang J."/>
            <person name="Bowman M."/>
            <person name="Iovene M."/>
            <person name="Sanseverino W."/>
            <person name="Cavagnaro P."/>
            <person name="Yildiz M."/>
            <person name="Macko-Podgorni A."/>
            <person name="Moranska E."/>
            <person name="Grzebelus E."/>
            <person name="Grzebelus D."/>
            <person name="Ashrafi H."/>
            <person name="Zheng Z."/>
            <person name="Cheng S."/>
            <person name="Spooner D."/>
            <person name="Van Deynze A."/>
            <person name="Simon P."/>
        </authorList>
    </citation>
    <scope>NUCLEOTIDE SEQUENCE [LARGE SCALE GENOMIC DNA]</scope>
    <source>
        <tissue evidence="12">Leaf</tissue>
    </source>
</reference>
<dbReference type="Gramene" id="KZN07496">
    <property type="protein sequence ID" value="KZN07496"/>
    <property type="gene ID" value="DCAR_008333"/>
</dbReference>
<dbReference type="PROSITE" id="PS00344">
    <property type="entry name" value="GATA_ZN_FINGER_1"/>
    <property type="match status" value="1"/>
</dbReference>
<dbReference type="OrthoDB" id="515401at2759"/>
<accession>A0A166F953</accession>
<evidence type="ECO:0000256" key="3">
    <source>
        <dbReference type="ARBA" id="ARBA00022771"/>
    </source>
</evidence>
<evidence type="ECO:0000259" key="10">
    <source>
        <dbReference type="PROSITE" id="PS50114"/>
    </source>
</evidence>
<dbReference type="STRING" id="79200.A0A166F953"/>
<reference evidence="13" key="2">
    <citation type="submission" date="2022-03" db="EMBL/GenBank/DDBJ databases">
        <title>Draft title - Genomic analysis of global carrot germplasm unveils the trajectory of domestication and the origin of high carotenoid orange carrot.</title>
        <authorList>
            <person name="Iorizzo M."/>
            <person name="Ellison S."/>
            <person name="Senalik D."/>
            <person name="Macko-Podgorni A."/>
            <person name="Grzebelus D."/>
            <person name="Bostan H."/>
            <person name="Rolling W."/>
            <person name="Curaba J."/>
            <person name="Simon P."/>
        </authorList>
    </citation>
    <scope>NUCLEOTIDE SEQUENCE</scope>
    <source>
        <tissue evidence="13">Leaf</tissue>
    </source>
</reference>
<dbReference type="Gene3D" id="3.30.50.10">
    <property type="entry name" value="Erythroid Transcription Factor GATA-1, subunit A"/>
    <property type="match status" value="1"/>
</dbReference>
<evidence type="ECO:0000313" key="13">
    <source>
        <dbReference type="EMBL" id="WOG90177.1"/>
    </source>
</evidence>
<evidence type="ECO:0000256" key="6">
    <source>
        <dbReference type="ARBA" id="ARBA00023125"/>
    </source>
</evidence>
<evidence type="ECO:0000256" key="1">
    <source>
        <dbReference type="ARBA" id="ARBA00004123"/>
    </source>
</evidence>
<keyword evidence="8" id="KW-0539">Nucleus</keyword>
<evidence type="ECO:0000259" key="11">
    <source>
        <dbReference type="PROSITE" id="PS51916"/>
    </source>
</evidence>
<dbReference type="InterPro" id="IPR038108">
    <property type="entry name" value="RPN13_DEUBAD_sf"/>
</dbReference>
<dbReference type="Proteomes" id="UP000077755">
    <property type="component" value="Chromosome 2"/>
</dbReference>
<evidence type="ECO:0000256" key="4">
    <source>
        <dbReference type="ARBA" id="ARBA00022833"/>
    </source>
</evidence>
<dbReference type="SMART" id="SM00401">
    <property type="entry name" value="ZnF_GATA"/>
    <property type="match status" value="1"/>
</dbReference>
<dbReference type="GO" id="GO:0006355">
    <property type="term" value="P:regulation of DNA-templated transcription"/>
    <property type="evidence" value="ECO:0007669"/>
    <property type="project" value="InterPro"/>
</dbReference>
<keyword evidence="6" id="KW-0238">DNA-binding</keyword>
<keyword evidence="3 9" id="KW-0863">Zinc-finger</keyword>
<dbReference type="Pfam" id="PF13919">
    <property type="entry name" value="ASXH"/>
    <property type="match status" value="1"/>
</dbReference>
<dbReference type="PANTHER" id="PTHR46855:SF1">
    <property type="entry name" value="GATA TRANSCRIPTION FACTOR 26"/>
    <property type="match status" value="1"/>
</dbReference>
<comment type="subcellular location">
    <subcellularLocation>
        <location evidence="1">Nucleus</location>
    </subcellularLocation>
</comment>
<dbReference type="GO" id="GO:0008270">
    <property type="term" value="F:zinc ion binding"/>
    <property type="evidence" value="ECO:0007669"/>
    <property type="project" value="UniProtKB-KW"/>
</dbReference>
<dbReference type="PROSITE" id="PS50114">
    <property type="entry name" value="GATA_ZN_FINGER_2"/>
    <property type="match status" value="1"/>
</dbReference>
<name>A0A166F953_DAUCS</name>
<feature type="domain" description="DEUBAD" evidence="11">
    <location>
        <begin position="310"/>
        <end position="420"/>
    </location>
</feature>
<dbReference type="Gene3D" id="1.10.2020.20">
    <property type="match status" value="1"/>
</dbReference>
<evidence type="ECO:0000256" key="2">
    <source>
        <dbReference type="ARBA" id="ARBA00022723"/>
    </source>
</evidence>
<dbReference type="GO" id="GO:0043565">
    <property type="term" value="F:sequence-specific DNA binding"/>
    <property type="evidence" value="ECO:0007669"/>
    <property type="project" value="InterPro"/>
</dbReference>
<dbReference type="InterPro" id="IPR000679">
    <property type="entry name" value="Znf_GATA"/>
</dbReference>
<dbReference type="InterPro" id="IPR044867">
    <property type="entry name" value="DEUBAD_dom"/>
</dbReference>
<keyword evidence="14" id="KW-1185">Reference proteome</keyword>
<gene>
    <name evidence="12" type="ORF">DCAR_008333</name>
    <name evidence="13" type="ORF">DCAR_0209420</name>
</gene>
<keyword evidence="2" id="KW-0479">Metal-binding</keyword>
<dbReference type="SUPFAM" id="SSF57716">
    <property type="entry name" value="Glucocorticoid receptor-like (DNA-binding domain)"/>
    <property type="match status" value="1"/>
</dbReference>
<dbReference type="InterPro" id="IPR013088">
    <property type="entry name" value="Znf_NHR/GATA"/>
</dbReference>
<dbReference type="CDD" id="cd00202">
    <property type="entry name" value="ZnF_GATA"/>
    <property type="match status" value="1"/>
</dbReference>
<evidence type="ECO:0000256" key="9">
    <source>
        <dbReference type="PROSITE-ProRule" id="PRU00094"/>
    </source>
</evidence>
<dbReference type="PANTHER" id="PTHR46855">
    <property type="entry name" value="OSJNBB0038F03.10 PROTEIN"/>
    <property type="match status" value="1"/>
</dbReference>
<dbReference type="Pfam" id="PF00320">
    <property type="entry name" value="GATA"/>
    <property type="match status" value="1"/>
</dbReference>
<dbReference type="InterPro" id="IPR044589">
    <property type="entry name" value="GATA26/27"/>
</dbReference>
<dbReference type="OMA" id="ILMHNDS"/>
<evidence type="ECO:0000313" key="14">
    <source>
        <dbReference type="Proteomes" id="UP000077755"/>
    </source>
</evidence>
<dbReference type="EMBL" id="LNRQ01000002">
    <property type="protein sequence ID" value="KZN07496.1"/>
    <property type="molecule type" value="Genomic_DNA"/>
</dbReference>
<sequence length="559" mass="61610">MGKQGPCCHCGVTSTPLWRNGPPEKPVLCNACGSRWRTKGSLVNYTPLHARAEPDDLEEYRIRRVKTISLKNKEAKVLKRKQNHTSQVGGGAAYEYNQGFLKGGGPSGVALDYSRTFRKVLDEDTSNRSSSGSAISNSESCLQLANADASDLTGPAQSIIWDTMVPSRKRTCVNHPKQSSVEKLTKDLYTILHEQQSYLSGSSEEDLLIDSDTPMVSVEIGHGSVLIRHPSTIAREEESEASSLSVDNKHHSISEAYSQFSSLPVQTSSKGVNFSSPGVERANKLGPGMKQDLLIREKVQEEKMQLLANHGSPLCDIELKDVLNFEEFERLMTYDEQQQLLKYLPSVDTVAIPDSLKSMFDSPQFIEDLSMFQKLLAEGVFDFSPSGKTKSEGSGNLKRLVLCNLTRSTWVEHYNLLKDVKCDNSPGSAFVAAGPAAVASAQSMKVKRSRDIQFQNYPGGKTTMKSPKRVSTKANYDNKELIDNDATCFSPKSLFALPTDNSSLMLDSFRFDDHSDQELLLNVPSHSSFPQAELLMPASSFNAQASTSSSSIYQNHVRP</sequence>
<evidence type="ECO:0000313" key="12">
    <source>
        <dbReference type="EMBL" id="KZN07496.1"/>
    </source>
</evidence>
<dbReference type="AlphaFoldDB" id="A0A166F953"/>
<dbReference type="GO" id="GO:0005634">
    <property type="term" value="C:nucleus"/>
    <property type="evidence" value="ECO:0007669"/>
    <property type="project" value="UniProtKB-SubCell"/>
</dbReference>
<dbReference type="InterPro" id="IPR028020">
    <property type="entry name" value="ASX_DEUBAD_dom"/>
</dbReference>
<organism evidence="12">
    <name type="scientific">Daucus carota subsp. sativus</name>
    <name type="common">Carrot</name>
    <dbReference type="NCBI Taxonomy" id="79200"/>
    <lineage>
        <taxon>Eukaryota</taxon>
        <taxon>Viridiplantae</taxon>
        <taxon>Streptophyta</taxon>
        <taxon>Embryophyta</taxon>
        <taxon>Tracheophyta</taxon>
        <taxon>Spermatophyta</taxon>
        <taxon>Magnoliopsida</taxon>
        <taxon>eudicotyledons</taxon>
        <taxon>Gunneridae</taxon>
        <taxon>Pentapetalae</taxon>
        <taxon>asterids</taxon>
        <taxon>campanulids</taxon>
        <taxon>Apiales</taxon>
        <taxon>Apiaceae</taxon>
        <taxon>Apioideae</taxon>
        <taxon>Scandiceae</taxon>
        <taxon>Daucinae</taxon>
        <taxon>Daucus</taxon>
        <taxon>Daucus sect. Daucus</taxon>
    </lineage>
</organism>